<dbReference type="Gene3D" id="3.60.21.10">
    <property type="match status" value="1"/>
</dbReference>
<reference evidence="4 5" key="1">
    <citation type="submission" date="2020-08" db="EMBL/GenBank/DDBJ databases">
        <title>Cohnella phylogeny.</title>
        <authorList>
            <person name="Dunlap C."/>
        </authorList>
    </citation>
    <scope>NUCLEOTIDE SEQUENCE [LARGE SCALE GENOMIC DNA]</scope>
    <source>
        <strain evidence="4 5">DSM 103658</strain>
    </source>
</reference>
<dbReference type="PANTHER" id="PTHR11124">
    <property type="entry name" value="VACUOLAR SORTING PROTEIN VPS29"/>
    <property type="match status" value="1"/>
</dbReference>
<evidence type="ECO:0000259" key="3">
    <source>
        <dbReference type="Pfam" id="PF12850"/>
    </source>
</evidence>
<evidence type="ECO:0000313" key="4">
    <source>
        <dbReference type="EMBL" id="MBB6676615.1"/>
    </source>
</evidence>
<dbReference type="EC" id="3.1.4.-" evidence="2"/>
<keyword evidence="5" id="KW-1185">Reference proteome</keyword>
<comment type="similarity">
    <text evidence="1 2">Belongs to the metallophosphoesterase superfamily. YfcE family.</text>
</comment>
<gene>
    <name evidence="4" type="ORF">H4Q31_04650</name>
</gene>
<comment type="cofactor">
    <cofactor evidence="2">
        <name>a divalent metal cation</name>
        <dbReference type="ChEBI" id="CHEBI:60240"/>
    </cofactor>
</comment>
<dbReference type="NCBIfam" id="TIGR00040">
    <property type="entry name" value="yfcE"/>
    <property type="match status" value="1"/>
</dbReference>
<dbReference type="SUPFAM" id="SSF56300">
    <property type="entry name" value="Metallo-dependent phosphatases"/>
    <property type="match status" value="1"/>
</dbReference>
<dbReference type="Pfam" id="PF12850">
    <property type="entry name" value="Metallophos_2"/>
    <property type="match status" value="1"/>
</dbReference>
<name>A0A841T9B6_9BACL</name>
<keyword evidence="2" id="KW-0479">Metal-binding</keyword>
<dbReference type="GO" id="GO:0046872">
    <property type="term" value="F:metal ion binding"/>
    <property type="evidence" value="ECO:0007669"/>
    <property type="project" value="UniProtKB-KW"/>
</dbReference>
<organism evidence="4 5">
    <name type="scientific">Cohnella lubricantis</name>
    <dbReference type="NCBI Taxonomy" id="2163172"/>
    <lineage>
        <taxon>Bacteria</taxon>
        <taxon>Bacillati</taxon>
        <taxon>Bacillota</taxon>
        <taxon>Bacilli</taxon>
        <taxon>Bacillales</taxon>
        <taxon>Paenibacillaceae</taxon>
        <taxon>Cohnella</taxon>
    </lineage>
</organism>
<dbReference type="GO" id="GO:0016787">
    <property type="term" value="F:hydrolase activity"/>
    <property type="evidence" value="ECO:0007669"/>
    <property type="project" value="UniProtKB-UniRule"/>
</dbReference>
<dbReference type="RefSeq" id="WP_185177903.1">
    <property type="nucleotide sequence ID" value="NZ_CBCSEP010000016.1"/>
</dbReference>
<sequence>MLIGVVSDTHMPRMAKALPPTLDDAFRKADRILHAGDWTDLRVLDAFEKLAPVDGVAGNNDGAEIVRRFGWRKIIRVGGVSIGLVHGHGSGARTAAATEERVIRAFKDDDIDCIVFGHSHVPVLKEVNGVLVFNPGSPTDKRRQPRYSFGLLEITDGRIKARHLFYDKKG</sequence>
<dbReference type="EMBL" id="JACJVN010000019">
    <property type="protein sequence ID" value="MBB6676615.1"/>
    <property type="molecule type" value="Genomic_DNA"/>
</dbReference>
<comment type="caution">
    <text evidence="4">The sequence shown here is derived from an EMBL/GenBank/DDBJ whole genome shotgun (WGS) entry which is preliminary data.</text>
</comment>
<dbReference type="InterPro" id="IPR024654">
    <property type="entry name" value="Calcineurin-like_PHP_lpxH"/>
</dbReference>
<dbReference type="Proteomes" id="UP000574133">
    <property type="component" value="Unassembled WGS sequence"/>
</dbReference>
<dbReference type="InterPro" id="IPR029052">
    <property type="entry name" value="Metallo-depent_PP-like"/>
</dbReference>
<dbReference type="AlphaFoldDB" id="A0A841T9B6"/>
<evidence type="ECO:0000256" key="2">
    <source>
        <dbReference type="RuleBase" id="RU362039"/>
    </source>
</evidence>
<dbReference type="InterPro" id="IPR000979">
    <property type="entry name" value="Phosphodiesterase_MJ0936/Vps29"/>
</dbReference>
<feature type="domain" description="Calcineurin-like phosphoesterase" evidence="3">
    <location>
        <begin position="1"/>
        <end position="156"/>
    </location>
</feature>
<evidence type="ECO:0000313" key="5">
    <source>
        <dbReference type="Proteomes" id="UP000574133"/>
    </source>
</evidence>
<protein>
    <recommendedName>
        <fullName evidence="2">Phosphoesterase</fullName>
        <ecNumber evidence="2">3.1.4.-</ecNumber>
    </recommendedName>
</protein>
<evidence type="ECO:0000256" key="1">
    <source>
        <dbReference type="ARBA" id="ARBA00008950"/>
    </source>
</evidence>
<accession>A0A841T9B6</accession>
<proteinExistence type="inferred from homology"/>